<feature type="region of interest" description="Disordered" evidence="1">
    <location>
        <begin position="363"/>
        <end position="390"/>
    </location>
</feature>
<proteinExistence type="predicted"/>
<organism evidence="3 4">
    <name type="scientific">Roseomonas alba</name>
    <dbReference type="NCBI Taxonomy" id="2846776"/>
    <lineage>
        <taxon>Bacteria</taxon>
        <taxon>Pseudomonadati</taxon>
        <taxon>Pseudomonadota</taxon>
        <taxon>Alphaproteobacteria</taxon>
        <taxon>Acetobacterales</taxon>
        <taxon>Roseomonadaceae</taxon>
        <taxon>Roseomonas</taxon>
    </lineage>
</organism>
<dbReference type="Proteomes" id="UP001196565">
    <property type="component" value="Unassembled WGS sequence"/>
</dbReference>
<protein>
    <submittedName>
        <fullName evidence="3">Toprim domain-containing protein</fullName>
    </submittedName>
</protein>
<gene>
    <name evidence="3" type="ORF">KPL78_28425</name>
</gene>
<sequence length="390" mass="41387">MGRDLEELRRALIASWPALLEELLGKPSRRTARQWRWNRRGSLSAVMSGAKLGTWFDHAAGSGGGPFELIARERGGDWRDAADWARAWLGMPAWAPTERAPTPVPEIVLAAPANDVDPIEQHRIARRAAQAQWEHAGPADPDQAYLRRKGVQPFGIRMDMGATLIIPLVDLDGTIHSIQRIYEDGTKRFLSGGAKADHFALIGGPLESAPAILLCEGWATGATAHAATDLPVVAAMDAGNLVRVAPLIQARFPDATLVVLADNDLKPGRDTNPGVAAATTAARATQSLLAIPPIPGDFNDLAAACGIDAVRGAIWAAAPVAPLTPTYPLAILDLTSIRAMLDDQVAEFMADVAAHWMADPLDADWEPAGPPWASAPPDGGAAEQREAACS</sequence>
<feature type="domain" description="Toprim" evidence="2">
    <location>
        <begin position="212"/>
        <end position="307"/>
    </location>
</feature>
<dbReference type="Pfam" id="PF13362">
    <property type="entry name" value="Toprim_3"/>
    <property type="match status" value="1"/>
</dbReference>
<evidence type="ECO:0000313" key="3">
    <source>
        <dbReference type="EMBL" id="MBW6401807.1"/>
    </source>
</evidence>
<dbReference type="EMBL" id="JAHYBZ010000015">
    <property type="protein sequence ID" value="MBW6401807.1"/>
    <property type="molecule type" value="Genomic_DNA"/>
</dbReference>
<name>A0ABS7AJ97_9PROT</name>
<evidence type="ECO:0000313" key="4">
    <source>
        <dbReference type="Proteomes" id="UP001196565"/>
    </source>
</evidence>
<dbReference type="InterPro" id="IPR006171">
    <property type="entry name" value="TOPRIM_dom"/>
</dbReference>
<comment type="caution">
    <text evidence="3">The sequence shown here is derived from an EMBL/GenBank/DDBJ whole genome shotgun (WGS) entry which is preliminary data.</text>
</comment>
<reference evidence="3 4" key="1">
    <citation type="submission" date="2021-07" db="EMBL/GenBank/DDBJ databases">
        <authorList>
            <person name="So Y."/>
        </authorList>
    </citation>
    <scope>NUCLEOTIDE SEQUENCE [LARGE SCALE GENOMIC DNA]</scope>
    <source>
        <strain evidence="3 4">HJA6</strain>
    </source>
</reference>
<keyword evidence="4" id="KW-1185">Reference proteome</keyword>
<dbReference type="RefSeq" id="WP_219766679.1">
    <property type="nucleotide sequence ID" value="NZ_JAHYBZ010000015.1"/>
</dbReference>
<accession>A0ABS7AJ97</accession>
<evidence type="ECO:0000256" key="1">
    <source>
        <dbReference type="SAM" id="MobiDB-lite"/>
    </source>
</evidence>
<evidence type="ECO:0000259" key="2">
    <source>
        <dbReference type="Pfam" id="PF13362"/>
    </source>
</evidence>